<dbReference type="PATRIC" id="fig|1613.32.peg.1996"/>
<gene>
    <name evidence="2" type="ORF">BUW47_01470</name>
</gene>
<dbReference type="Gene3D" id="3.40.190.80">
    <property type="match status" value="1"/>
</dbReference>
<dbReference type="SUPFAM" id="SSF56655">
    <property type="entry name" value="Carbohydrate phosphatase"/>
    <property type="match status" value="1"/>
</dbReference>
<keyword evidence="1" id="KW-0479">Metal-binding</keyword>
<feature type="binding site" evidence="1">
    <location>
        <position position="88"/>
    </location>
    <ligand>
        <name>Mg(2+)</name>
        <dbReference type="ChEBI" id="CHEBI:18420"/>
        <label>1</label>
        <note>catalytic</note>
    </ligand>
</feature>
<comment type="cofactor">
    <cofactor evidence="1">
        <name>Mg(2+)</name>
        <dbReference type="ChEBI" id="CHEBI:18420"/>
    </cofactor>
</comment>
<proteinExistence type="predicted"/>
<dbReference type="GO" id="GO:0008934">
    <property type="term" value="F:inositol monophosphate 1-phosphatase activity"/>
    <property type="evidence" value="ECO:0007669"/>
    <property type="project" value="TreeGrafter"/>
</dbReference>
<dbReference type="Gene3D" id="3.30.540.10">
    <property type="entry name" value="Fructose-1,6-Bisphosphatase, subunit A, domain 1"/>
    <property type="match status" value="1"/>
</dbReference>
<name>A0A0F4HAC1_LIMFE</name>
<dbReference type="Pfam" id="PF00459">
    <property type="entry name" value="Inositol_P"/>
    <property type="match status" value="1"/>
</dbReference>
<dbReference type="PANTHER" id="PTHR20854">
    <property type="entry name" value="INOSITOL MONOPHOSPHATASE"/>
    <property type="match status" value="1"/>
</dbReference>
<dbReference type="PRINTS" id="PR00377">
    <property type="entry name" value="IMPHPHTASES"/>
</dbReference>
<dbReference type="GO" id="GO:0046872">
    <property type="term" value="F:metal ion binding"/>
    <property type="evidence" value="ECO:0007669"/>
    <property type="project" value="UniProtKB-KW"/>
</dbReference>
<feature type="binding site" evidence="1">
    <location>
        <position position="67"/>
    </location>
    <ligand>
        <name>Mg(2+)</name>
        <dbReference type="ChEBI" id="CHEBI:18420"/>
        <label>1</label>
        <note>catalytic</note>
    </ligand>
</feature>
<dbReference type="RefSeq" id="WP_021815875.1">
    <property type="nucleotide sequence ID" value="NZ_CP019030.1"/>
</dbReference>
<sequence length="254" mass="28005">MLEKIDQAVLDLLDEVRHRTLNRMQASYDIDLKSSYKDLVTTVDKENDQYISTRLHEIDPGSRVVSEEGFGDEVATLTGHVWIVDPIDGTMNFVMQHANFYIMIALYVDGKPTLGYIMDVIDGTVYHGGKKRGVFENNRRLTSPANNGLKDSLVALNSAMILNNAHNLREVAHQSRGLRMYGAAGMELVYVLTGQLGAYLSYLHPWDLAAGRVLAETMGLVVKAIDAPSIDVLSSNLVLIATKQAADDVLALVN</sequence>
<feature type="binding site" evidence="1">
    <location>
        <position position="207"/>
    </location>
    <ligand>
        <name>Mg(2+)</name>
        <dbReference type="ChEBI" id="CHEBI:18420"/>
        <label>1</label>
        <note>catalytic</note>
    </ligand>
</feature>
<feature type="binding site" evidence="1">
    <location>
        <position position="85"/>
    </location>
    <ligand>
        <name>Mg(2+)</name>
        <dbReference type="ChEBI" id="CHEBI:18420"/>
        <label>1</label>
        <note>catalytic</note>
    </ligand>
</feature>
<organism evidence="2 3">
    <name type="scientific">Limosilactobacillus fermentum</name>
    <name type="common">Lactobacillus fermentum</name>
    <dbReference type="NCBI Taxonomy" id="1613"/>
    <lineage>
        <taxon>Bacteria</taxon>
        <taxon>Bacillati</taxon>
        <taxon>Bacillota</taxon>
        <taxon>Bacilli</taxon>
        <taxon>Lactobacillales</taxon>
        <taxon>Lactobacillaceae</taxon>
        <taxon>Limosilactobacillus</taxon>
    </lineage>
</organism>
<dbReference type="OrthoDB" id="9772456at2"/>
<dbReference type="InterPro" id="IPR000760">
    <property type="entry name" value="Inositol_monophosphatase-like"/>
</dbReference>
<evidence type="ECO:0000313" key="3">
    <source>
        <dbReference type="Proteomes" id="UP000185427"/>
    </source>
</evidence>
<evidence type="ECO:0000313" key="2">
    <source>
        <dbReference type="EMBL" id="APU45207.1"/>
    </source>
</evidence>
<dbReference type="AlphaFoldDB" id="A0A0F4HAC1"/>
<feature type="binding site" evidence="1">
    <location>
        <position position="87"/>
    </location>
    <ligand>
        <name>Mg(2+)</name>
        <dbReference type="ChEBI" id="CHEBI:18420"/>
        <label>1</label>
        <note>catalytic</note>
    </ligand>
</feature>
<dbReference type="CDD" id="cd01637">
    <property type="entry name" value="IMPase_like"/>
    <property type="match status" value="1"/>
</dbReference>
<accession>A0A0F4HAC1</accession>
<dbReference type="EMBL" id="CP019030">
    <property type="protein sequence ID" value="APU45207.1"/>
    <property type="molecule type" value="Genomic_DNA"/>
</dbReference>
<keyword evidence="1" id="KW-0460">Magnesium</keyword>
<reference evidence="2 3" key="1">
    <citation type="submission" date="2016-12" db="EMBL/GenBank/DDBJ databases">
        <title>Complete Genome Sequence of Lactobacillus fermentum Strain SNUV175, a Probiotic for Treatment of Bacterial Vaginosis.</title>
        <authorList>
            <person name="Lee S."/>
            <person name="You H.J."/>
            <person name="Kwon B."/>
            <person name="Ko G."/>
        </authorList>
    </citation>
    <scope>NUCLEOTIDE SEQUENCE [LARGE SCALE GENOMIC DNA]</scope>
    <source>
        <strain evidence="2 3">SNUV175</strain>
    </source>
</reference>
<dbReference type="GO" id="GO:0006020">
    <property type="term" value="P:inositol metabolic process"/>
    <property type="evidence" value="ECO:0007669"/>
    <property type="project" value="TreeGrafter"/>
</dbReference>
<dbReference type="GO" id="GO:0007165">
    <property type="term" value="P:signal transduction"/>
    <property type="evidence" value="ECO:0007669"/>
    <property type="project" value="TreeGrafter"/>
</dbReference>
<dbReference type="Proteomes" id="UP000185427">
    <property type="component" value="Chromosome"/>
</dbReference>
<protein>
    <submittedName>
        <fullName evidence="2">Fructose 1,6-bisphosphatase</fullName>
    </submittedName>
</protein>
<evidence type="ECO:0000256" key="1">
    <source>
        <dbReference type="PIRSR" id="PIRSR600760-2"/>
    </source>
</evidence>
<dbReference type="PANTHER" id="PTHR20854:SF4">
    <property type="entry name" value="INOSITOL-1-MONOPHOSPHATASE-RELATED"/>
    <property type="match status" value="1"/>
</dbReference>